<feature type="non-terminal residue" evidence="1">
    <location>
        <position position="1"/>
    </location>
</feature>
<gene>
    <name evidence="1" type="ORF">CALMAC_LOCUS14294</name>
</gene>
<keyword evidence="2" id="KW-1185">Reference proteome</keyword>
<dbReference type="Proteomes" id="UP000410492">
    <property type="component" value="Unassembled WGS sequence"/>
</dbReference>
<organism evidence="1 2">
    <name type="scientific">Callosobruchus maculatus</name>
    <name type="common">Southern cowpea weevil</name>
    <name type="synonym">Pulse bruchid</name>
    <dbReference type="NCBI Taxonomy" id="64391"/>
    <lineage>
        <taxon>Eukaryota</taxon>
        <taxon>Metazoa</taxon>
        <taxon>Ecdysozoa</taxon>
        <taxon>Arthropoda</taxon>
        <taxon>Hexapoda</taxon>
        <taxon>Insecta</taxon>
        <taxon>Pterygota</taxon>
        <taxon>Neoptera</taxon>
        <taxon>Endopterygota</taxon>
        <taxon>Coleoptera</taxon>
        <taxon>Polyphaga</taxon>
        <taxon>Cucujiformia</taxon>
        <taxon>Chrysomeloidea</taxon>
        <taxon>Chrysomelidae</taxon>
        <taxon>Bruchinae</taxon>
        <taxon>Bruchini</taxon>
        <taxon>Callosobruchus</taxon>
    </lineage>
</organism>
<name>A0A653D477_CALMS</name>
<sequence length="8" mass="911">SRFSVKTS</sequence>
<reference evidence="1 2" key="1">
    <citation type="submission" date="2019-01" db="EMBL/GenBank/DDBJ databases">
        <authorList>
            <person name="Sayadi A."/>
        </authorList>
    </citation>
    <scope>NUCLEOTIDE SEQUENCE [LARGE SCALE GENOMIC DNA]</scope>
</reference>
<evidence type="ECO:0000313" key="2">
    <source>
        <dbReference type="Proteomes" id="UP000410492"/>
    </source>
</evidence>
<proteinExistence type="predicted"/>
<dbReference type="OrthoDB" id="6755574at2759"/>
<protein>
    <submittedName>
        <fullName evidence="1">Uncharacterized protein</fullName>
    </submittedName>
</protein>
<dbReference type="EMBL" id="CAACVG010010085">
    <property type="protein sequence ID" value="VEN54974.1"/>
    <property type="molecule type" value="Genomic_DNA"/>
</dbReference>
<evidence type="ECO:0000313" key="1">
    <source>
        <dbReference type="EMBL" id="VEN54974.1"/>
    </source>
</evidence>
<accession>A0A653D477</accession>